<sequence>MTNATRLRITISRDFNGVSSPKHEATAGVVASASASLYLPACAALATVIHSIKIAAGILLEFPMSLLSFLDYAGVALFAATGALAASRKQLDLIGFLFFAAVTGTGGGTLRDIILGRVPVFWVLNPTYVIICALVGVLVFFTAHLFESRYRLLIWLDAIGLSAYCVMGAAKGMAATGSPTVAIVTGALTATFGGILRDLLANEPSVLLRPEIYVTAALIGAGVFTAANATMMPLYASAGLGVAAAFAVRGGALWFGWTFPTYHHRPGRHPDDVM</sequence>
<dbReference type="HOGENOM" id="CLU_064906_2_2_5"/>
<feature type="transmembrane region" description="Helical" evidence="7">
    <location>
        <begin position="66"/>
        <end position="86"/>
    </location>
</feature>
<evidence type="ECO:0000256" key="4">
    <source>
        <dbReference type="ARBA" id="ARBA00022692"/>
    </source>
</evidence>
<evidence type="ECO:0000256" key="5">
    <source>
        <dbReference type="ARBA" id="ARBA00022989"/>
    </source>
</evidence>
<accession>B9JGS1</accession>
<gene>
    <name evidence="9" type="ordered locus">Arad_0155</name>
</gene>
<evidence type="ECO:0000256" key="3">
    <source>
        <dbReference type="ARBA" id="ARBA00022475"/>
    </source>
</evidence>
<evidence type="ECO:0000256" key="7">
    <source>
        <dbReference type="SAM" id="Phobius"/>
    </source>
</evidence>
<dbReference type="eggNOG" id="COG2860">
    <property type="taxonomic scope" value="Bacteria"/>
</dbReference>
<evidence type="ECO:0000259" key="8">
    <source>
        <dbReference type="Pfam" id="PF03458"/>
    </source>
</evidence>
<feature type="transmembrane region" description="Helical" evidence="7">
    <location>
        <begin position="212"/>
        <end position="232"/>
    </location>
</feature>
<dbReference type="InterPro" id="IPR005115">
    <property type="entry name" value="Gly_transporter"/>
</dbReference>
<dbReference type="Proteomes" id="UP000001600">
    <property type="component" value="Chromosome 1"/>
</dbReference>
<dbReference type="PANTHER" id="PTHR30506">
    <property type="entry name" value="INNER MEMBRANE PROTEIN"/>
    <property type="match status" value="1"/>
</dbReference>
<keyword evidence="4 7" id="KW-0812">Transmembrane</keyword>
<comment type="subcellular location">
    <subcellularLocation>
        <location evidence="1">Cell membrane</location>
        <topology evidence="1">Multi-pass membrane protein</topology>
    </subcellularLocation>
</comment>
<evidence type="ECO:0000313" key="9">
    <source>
        <dbReference type="EMBL" id="ACM24917.1"/>
    </source>
</evidence>
<proteinExistence type="inferred from homology"/>
<dbReference type="Pfam" id="PF03458">
    <property type="entry name" value="Gly_transporter"/>
    <property type="match status" value="2"/>
</dbReference>
<feature type="transmembrane region" description="Helical" evidence="7">
    <location>
        <begin position="120"/>
        <end position="141"/>
    </location>
</feature>
<feature type="transmembrane region" description="Helical" evidence="7">
    <location>
        <begin position="238"/>
        <end position="259"/>
    </location>
</feature>
<feature type="transmembrane region" description="Helical" evidence="7">
    <location>
        <begin position="93"/>
        <end position="114"/>
    </location>
</feature>
<feature type="domain" description="Glycine transporter" evidence="8">
    <location>
        <begin position="69"/>
        <end position="143"/>
    </location>
</feature>
<feature type="transmembrane region" description="Helical" evidence="7">
    <location>
        <begin position="37"/>
        <end position="60"/>
    </location>
</feature>
<feature type="domain" description="Glycine transporter" evidence="8">
    <location>
        <begin position="155"/>
        <end position="226"/>
    </location>
</feature>
<reference evidence="9 10" key="1">
    <citation type="journal article" date="2009" name="J. Bacteriol.">
        <title>Genome sequences of three Agrobacterium biovars help elucidate the evolution of multichromosome genomes in bacteria.</title>
        <authorList>
            <person name="Slater S.C."/>
            <person name="Goldman B.S."/>
            <person name="Goodner B."/>
            <person name="Setubal J.C."/>
            <person name="Farrand S.K."/>
            <person name="Nester E.W."/>
            <person name="Burr T.J."/>
            <person name="Banta L."/>
            <person name="Dickerman A.W."/>
            <person name="Paulsen I."/>
            <person name="Otten L."/>
            <person name="Suen G."/>
            <person name="Welch R."/>
            <person name="Almeida N.F."/>
            <person name="Arnold F."/>
            <person name="Burton O.T."/>
            <person name="Du Z."/>
            <person name="Ewing A."/>
            <person name="Godsy E."/>
            <person name="Heisel S."/>
            <person name="Houmiel K.L."/>
            <person name="Jhaveri J."/>
            <person name="Lu J."/>
            <person name="Miller N.M."/>
            <person name="Norton S."/>
            <person name="Chen Q."/>
            <person name="Phoolcharoen W."/>
            <person name="Ohlin V."/>
            <person name="Ondrusek D."/>
            <person name="Pride N."/>
            <person name="Stricklin S.L."/>
            <person name="Sun J."/>
            <person name="Wheeler C."/>
            <person name="Wilson L."/>
            <person name="Zhu H."/>
            <person name="Wood D.W."/>
        </authorList>
    </citation>
    <scope>NUCLEOTIDE SEQUENCE [LARGE SCALE GENOMIC DNA]</scope>
    <source>
        <strain evidence="10">K84 / ATCC BAA-868</strain>
    </source>
</reference>
<evidence type="ECO:0000256" key="2">
    <source>
        <dbReference type="ARBA" id="ARBA00008193"/>
    </source>
</evidence>
<dbReference type="AlphaFoldDB" id="B9JGS1"/>
<dbReference type="EMBL" id="CP000628">
    <property type="protein sequence ID" value="ACM24917.1"/>
    <property type="molecule type" value="Genomic_DNA"/>
</dbReference>
<keyword evidence="5 7" id="KW-1133">Transmembrane helix</keyword>
<dbReference type="GO" id="GO:0005886">
    <property type="term" value="C:plasma membrane"/>
    <property type="evidence" value="ECO:0007669"/>
    <property type="project" value="UniProtKB-SubCell"/>
</dbReference>
<dbReference type="PANTHER" id="PTHR30506:SF3">
    <property type="entry name" value="UPF0126 INNER MEMBRANE PROTEIN YADS-RELATED"/>
    <property type="match status" value="1"/>
</dbReference>
<evidence type="ECO:0000256" key="6">
    <source>
        <dbReference type="ARBA" id="ARBA00023136"/>
    </source>
</evidence>
<evidence type="ECO:0000313" key="10">
    <source>
        <dbReference type="Proteomes" id="UP000001600"/>
    </source>
</evidence>
<dbReference type="KEGG" id="ara:Arad_0155"/>
<keyword evidence="6 7" id="KW-0472">Membrane</keyword>
<organism evidence="9 10">
    <name type="scientific">Rhizobium rhizogenes (strain K84 / ATCC BAA-868)</name>
    <name type="common">Agrobacterium radiobacter</name>
    <dbReference type="NCBI Taxonomy" id="311403"/>
    <lineage>
        <taxon>Bacteria</taxon>
        <taxon>Pseudomonadati</taxon>
        <taxon>Pseudomonadota</taxon>
        <taxon>Alphaproteobacteria</taxon>
        <taxon>Hyphomicrobiales</taxon>
        <taxon>Rhizobiaceae</taxon>
        <taxon>Rhizobium/Agrobacterium group</taxon>
        <taxon>Rhizobium</taxon>
    </lineage>
</organism>
<evidence type="ECO:0000256" key="1">
    <source>
        <dbReference type="ARBA" id="ARBA00004651"/>
    </source>
</evidence>
<feature type="transmembrane region" description="Helical" evidence="7">
    <location>
        <begin position="180"/>
        <end position="200"/>
    </location>
</feature>
<name>B9JGS1_RHIR8</name>
<protein>
    <submittedName>
        <fullName evidence="9">Conserved hypothetical membrane protein</fullName>
    </submittedName>
</protein>
<comment type="similarity">
    <text evidence="2">Belongs to the UPF0126 family.</text>
</comment>
<keyword evidence="3" id="KW-1003">Cell membrane</keyword>